<sequence length="218" mass="24187">MHAGDNIRALRKREGYSQMELAARLGVSKETVCRWETGKSLPRQRHIAELIDQFSLSQDDLLSIDNGLAAQELLHGIRKGALDHEQNPEARPIYRIGASGGGYNLVSVGKALVPSDVHQRHPDTAFIRLDGNEMSRLYPQGALLLVDSMIKPWNGCTVAALIDNKNVVIRRFSSGNNTVLLSSHSYSSPDPDIMVDKRRVRIIGVVVWFQAARDLDGH</sequence>
<dbReference type="Pfam" id="PF00717">
    <property type="entry name" value="Peptidase_S24"/>
    <property type="match status" value="1"/>
</dbReference>
<dbReference type="InterPro" id="IPR001387">
    <property type="entry name" value="Cro/C1-type_HTH"/>
</dbReference>
<dbReference type="InterPro" id="IPR010982">
    <property type="entry name" value="Lambda_DNA-bd_dom_sf"/>
</dbReference>
<dbReference type="CDD" id="cd06529">
    <property type="entry name" value="S24_LexA-like"/>
    <property type="match status" value="1"/>
</dbReference>
<dbReference type="Pfam" id="PF13560">
    <property type="entry name" value="HTH_31"/>
    <property type="match status" value="1"/>
</dbReference>
<dbReference type="CDD" id="cd00093">
    <property type="entry name" value="HTH_XRE"/>
    <property type="match status" value="1"/>
</dbReference>
<dbReference type="PANTHER" id="PTHR40661">
    <property type="match status" value="1"/>
</dbReference>
<evidence type="ECO:0000259" key="4">
    <source>
        <dbReference type="PROSITE" id="PS50943"/>
    </source>
</evidence>
<dbReference type="EMBL" id="CACRTN010000016">
    <property type="protein sequence ID" value="VYU09597.1"/>
    <property type="molecule type" value="Genomic_DNA"/>
</dbReference>
<dbReference type="InterPro" id="IPR036286">
    <property type="entry name" value="LexA/Signal_pep-like_sf"/>
</dbReference>
<dbReference type="Gene3D" id="2.10.109.10">
    <property type="entry name" value="Umud Fragment, subunit A"/>
    <property type="match status" value="1"/>
</dbReference>
<dbReference type="PROSITE" id="PS50943">
    <property type="entry name" value="HTH_CROC1"/>
    <property type="match status" value="1"/>
</dbReference>
<keyword evidence="2" id="KW-0238">DNA-binding</keyword>
<evidence type="ECO:0000256" key="3">
    <source>
        <dbReference type="ARBA" id="ARBA00023163"/>
    </source>
</evidence>
<name>A0A6N3C6X2_9ACTN</name>
<dbReference type="Gene3D" id="1.10.260.40">
    <property type="entry name" value="lambda repressor-like DNA-binding domains"/>
    <property type="match status" value="1"/>
</dbReference>
<gene>
    <name evidence="5" type="ORF">CILFYP54_00749</name>
</gene>
<dbReference type="AlphaFoldDB" id="A0A6N3C6X2"/>
<dbReference type="InterPro" id="IPR039418">
    <property type="entry name" value="LexA-like"/>
</dbReference>
<proteinExistence type="predicted"/>
<dbReference type="SUPFAM" id="SSF51306">
    <property type="entry name" value="LexA/Signal peptidase"/>
    <property type="match status" value="1"/>
</dbReference>
<keyword evidence="1" id="KW-0805">Transcription regulation</keyword>
<dbReference type="GO" id="GO:0003677">
    <property type="term" value="F:DNA binding"/>
    <property type="evidence" value="ECO:0007669"/>
    <property type="project" value="UniProtKB-KW"/>
</dbReference>
<protein>
    <submittedName>
        <fullName evidence="5">Helix-turn-helix</fullName>
    </submittedName>
</protein>
<dbReference type="RefSeq" id="WP_156848909.1">
    <property type="nucleotide sequence ID" value="NZ_CACRTN010000016.1"/>
</dbReference>
<dbReference type="PANTHER" id="PTHR40661:SF3">
    <property type="entry name" value="FELS-1 PROPHAGE TRANSCRIPTIONAL REGULATOR"/>
    <property type="match status" value="1"/>
</dbReference>
<accession>A0A6N3C6X2</accession>
<organism evidence="5">
    <name type="scientific">Collinsella intestinalis</name>
    <dbReference type="NCBI Taxonomy" id="147207"/>
    <lineage>
        <taxon>Bacteria</taxon>
        <taxon>Bacillati</taxon>
        <taxon>Actinomycetota</taxon>
        <taxon>Coriobacteriia</taxon>
        <taxon>Coriobacteriales</taxon>
        <taxon>Coriobacteriaceae</taxon>
        <taxon>Collinsella</taxon>
    </lineage>
</organism>
<evidence type="ECO:0000256" key="1">
    <source>
        <dbReference type="ARBA" id="ARBA00023015"/>
    </source>
</evidence>
<dbReference type="SUPFAM" id="SSF47413">
    <property type="entry name" value="lambda repressor-like DNA-binding domains"/>
    <property type="match status" value="1"/>
</dbReference>
<evidence type="ECO:0000313" key="5">
    <source>
        <dbReference type="EMBL" id="VYU09597.1"/>
    </source>
</evidence>
<keyword evidence="3" id="KW-0804">Transcription</keyword>
<feature type="domain" description="HTH cro/C1-type" evidence="4">
    <location>
        <begin position="7"/>
        <end position="61"/>
    </location>
</feature>
<dbReference type="InterPro" id="IPR015927">
    <property type="entry name" value="Peptidase_S24_S26A/B/C"/>
</dbReference>
<evidence type="ECO:0000256" key="2">
    <source>
        <dbReference type="ARBA" id="ARBA00023125"/>
    </source>
</evidence>
<reference evidence="5" key="1">
    <citation type="submission" date="2019-11" db="EMBL/GenBank/DDBJ databases">
        <authorList>
            <person name="Feng L."/>
        </authorList>
    </citation>
    <scope>NUCLEOTIDE SEQUENCE</scope>
    <source>
        <strain evidence="5">CintestinalisLFYP54</strain>
    </source>
</reference>
<dbReference type="SMART" id="SM00530">
    <property type="entry name" value="HTH_XRE"/>
    <property type="match status" value="1"/>
</dbReference>